<comment type="subcellular location">
    <subcellularLocation>
        <location evidence="1 5">Secreted</location>
    </subcellularLocation>
</comment>
<evidence type="ECO:0000313" key="6">
    <source>
        <dbReference type="EMBL" id="POM78996.1"/>
    </source>
</evidence>
<keyword evidence="3 5" id="KW-0964">Secreted</keyword>
<protein>
    <recommendedName>
        <fullName evidence="5">RxLR effector protein</fullName>
    </recommendedName>
</protein>
<evidence type="ECO:0000313" key="7">
    <source>
        <dbReference type="Proteomes" id="UP000237271"/>
    </source>
</evidence>
<evidence type="ECO:0000256" key="5">
    <source>
        <dbReference type="RuleBase" id="RU367124"/>
    </source>
</evidence>
<sequence length="184" mass="21361">MRLSYFILLIGGILTTSSAISNFDQTTIAKAVSPDQDRLLNTDLNNVIHEKRFLRSKPTDHDGNDEERFWINFKVSKLEDILTNKDKQLKKFAKWKDKNIKPADVTKRIRAYMPYDERYYGLGLLYRNYLEGKPSTVTTYRLDDDALKTFTVRTDSEVARANAVANTGEGTSGITSYFWNWWTR</sequence>
<comment type="similarity">
    <text evidence="2 5">Belongs to the RxLR effector family.</text>
</comment>
<dbReference type="AlphaFoldDB" id="A0A2P4YMI8"/>
<comment type="function">
    <text evidence="5">Effector that suppresses plant defense responses during pathogen infection.</text>
</comment>
<keyword evidence="4 5" id="KW-0732">Signal</keyword>
<dbReference type="InterPro" id="IPR031825">
    <property type="entry name" value="RXLR"/>
</dbReference>
<evidence type="ECO:0000256" key="4">
    <source>
        <dbReference type="ARBA" id="ARBA00022729"/>
    </source>
</evidence>
<name>A0A2P4YMI8_9STRA</name>
<feature type="chain" id="PRO_5028523944" description="RxLR effector protein" evidence="5">
    <location>
        <begin position="20"/>
        <end position="184"/>
    </location>
</feature>
<dbReference type="EMBL" id="NCKW01001858">
    <property type="protein sequence ID" value="POM78996.1"/>
    <property type="molecule type" value="Genomic_DNA"/>
</dbReference>
<comment type="caution">
    <text evidence="6">The sequence shown here is derived from an EMBL/GenBank/DDBJ whole genome shotgun (WGS) entry which is preliminary data.</text>
</comment>
<gene>
    <name evidence="6" type="ORF">PHPALM_3412</name>
</gene>
<proteinExistence type="inferred from homology"/>
<dbReference type="OrthoDB" id="144961at2759"/>
<comment type="domain">
    <text evidence="5">The RxLR-dEER motif acts to carry the protein into the host cell cytoplasm through binding to cell surface phosphatidylinositol-3-phosphate.</text>
</comment>
<evidence type="ECO:0000256" key="2">
    <source>
        <dbReference type="ARBA" id="ARBA00010400"/>
    </source>
</evidence>
<dbReference type="Proteomes" id="UP000237271">
    <property type="component" value="Unassembled WGS sequence"/>
</dbReference>
<evidence type="ECO:0000256" key="3">
    <source>
        <dbReference type="ARBA" id="ARBA00022525"/>
    </source>
</evidence>
<keyword evidence="7" id="KW-1185">Reference proteome</keyword>
<evidence type="ECO:0000256" key="1">
    <source>
        <dbReference type="ARBA" id="ARBA00004613"/>
    </source>
</evidence>
<organism evidence="6 7">
    <name type="scientific">Phytophthora palmivora</name>
    <dbReference type="NCBI Taxonomy" id="4796"/>
    <lineage>
        <taxon>Eukaryota</taxon>
        <taxon>Sar</taxon>
        <taxon>Stramenopiles</taxon>
        <taxon>Oomycota</taxon>
        <taxon>Peronosporomycetes</taxon>
        <taxon>Peronosporales</taxon>
        <taxon>Peronosporaceae</taxon>
        <taxon>Phytophthora</taxon>
    </lineage>
</organism>
<accession>A0A2P4YMI8</accession>
<feature type="signal peptide" evidence="5">
    <location>
        <begin position="1"/>
        <end position="19"/>
    </location>
</feature>
<dbReference type="GO" id="GO:0005576">
    <property type="term" value="C:extracellular region"/>
    <property type="evidence" value="ECO:0007669"/>
    <property type="project" value="UniProtKB-SubCell"/>
</dbReference>
<dbReference type="Pfam" id="PF16810">
    <property type="entry name" value="RXLR"/>
    <property type="match status" value="1"/>
</dbReference>
<reference evidence="6 7" key="1">
    <citation type="journal article" date="2017" name="Genome Biol. Evol.">
        <title>Phytophthora megakarya and P. palmivora, closely related causal agents of cacao black pod rot, underwent increases in genome sizes and gene numbers by different mechanisms.</title>
        <authorList>
            <person name="Ali S.S."/>
            <person name="Shao J."/>
            <person name="Lary D.J."/>
            <person name="Kronmiller B."/>
            <person name="Shen D."/>
            <person name="Strem M.D."/>
            <person name="Amoako-Attah I."/>
            <person name="Akrofi A.Y."/>
            <person name="Begoude B.A."/>
            <person name="Ten Hoopen G.M."/>
            <person name="Coulibaly K."/>
            <person name="Kebe B.I."/>
            <person name="Melnick R.L."/>
            <person name="Guiltinan M.J."/>
            <person name="Tyler B.M."/>
            <person name="Meinhardt L.W."/>
            <person name="Bailey B.A."/>
        </authorList>
    </citation>
    <scope>NUCLEOTIDE SEQUENCE [LARGE SCALE GENOMIC DNA]</scope>
    <source>
        <strain evidence="7">sbr112.9</strain>
    </source>
</reference>